<keyword evidence="1" id="KW-0472">Membrane</keyword>
<sequence length="590" mass="63265">MDTPPSAELDLKRKAALQGEDATDTLLEFTANPLSMKRQVSRTPWNTTTTLRILAVFLHSLLIAAHLVLIVVWGRGLEHRITVALDHQKIMSYVVSTTTTTFGTVYSAVLVFVTQKLSTRHSLQRYQPLTVTHDDAKAWGGIGAAIALLWNQTKFPGASIMGVLSASIYLAAVLGLHIASSSLFSLVAFNSTSIYHAGTQGLPAFNGTPDLSAVVDMDTYAGGSLPFLPSTVVSESNQGLQGGTLYDVLDTSTAAPGNATVDATGFNITCGFLATPTPLIFSDANNGYSWNMSTTNGSVAPVITSTQPGMISTAAVIVPQVAVVNSQTNRLGTLEPDFTKTVSQWVPYTAVPEADLEDLSFPNVTGNLLINLWQMWYQSLPHSNFPLDFDSPGTTASVADIYLIQKLNLPAANRDDTQSITLHDLENALSSLVATVFWTLGHTIPPYRSMGNVVGPFNNGTASVALNDIPAVPTFVPGNAIVTEVYTAARLELSIIAISGGLVVSVVLMVVSLPLLRGRGSSKHPPIDSTGMLHAIWLYRNHPDLQQMMEQVEHPTDENLRAAGMISTRLVGHGAHDEDLSTELESLVYR</sequence>
<dbReference type="AlphaFoldDB" id="A0A8H7DHM9"/>
<evidence type="ECO:0000256" key="1">
    <source>
        <dbReference type="SAM" id="Phobius"/>
    </source>
</evidence>
<comment type="caution">
    <text evidence="2">The sequence shown here is derived from an EMBL/GenBank/DDBJ whole genome shotgun (WGS) entry which is preliminary data.</text>
</comment>
<evidence type="ECO:0000313" key="2">
    <source>
        <dbReference type="EMBL" id="KAF7375774.1"/>
    </source>
</evidence>
<dbReference type="OrthoDB" id="2644397at2759"/>
<feature type="transmembrane region" description="Helical" evidence="1">
    <location>
        <begin position="51"/>
        <end position="73"/>
    </location>
</feature>
<accession>A0A8H7DHM9</accession>
<keyword evidence="1" id="KW-1133">Transmembrane helix</keyword>
<protein>
    <recommendedName>
        <fullName evidence="4">Transmembrane protein</fullName>
    </recommendedName>
</protein>
<name>A0A8H7DHM9_9AGAR</name>
<organism evidence="2 3">
    <name type="scientific">Mycena sanguinolenta</name>
    <dbReference type="NCBI Taxonomy" id="230812"/>
    <lineage>
        <taxon>Eukaryota</taxon>
        <taxon>Fungi</taxon>
        <taxon>Dikarya</taxon>
        <taxon>Basidiomycota</taxon>
        <taxon>Agaricomycotina</taxon>
        <taxon>Agaricomycetes</taxon>
        <taxon>Agaricomycetidae</taxon>
        <taxon>Agaricales</taxon>
        <taxon>Marasmiineae</taxon>
        <taxon>Mycenaceae</taxon>
        <taxon>Mycena</taxon>
    </lineage>
</organism>
<dbReference type="EMBL" id="JACAZH010000002">
    <property type="protein sequence ID" value="KAF7375774.1"/>
    <property type="molecule type" value="Genomic_DNA"/>
</dbReference>
<keyword evidence="1" id="KW-0812">Transmembrane</keyword>
<feature type="transmembrane region" description="Helical" evidence="1">
    <location>
        <begin position="93"/>
        <end position="113"/>
    </location>
</feature>
<evidence type="ECO:0000313" key="3">
    <source>
        <dbReference type="Proteomes" id="UP000623467"/>
    </source>
</evidence>
<evidence type="ECO:0008006" key="4">
    <source>
        <dbReference type="Google" id="ProtNLM"/>
    </source>
</evidence>
<keyword evidence="3" id="KW-1185">Reference proteome</keyword>
<reference evidence="2" key="1">
    <citation type="submission" date="2020-05" db="EMBL/GenBank/DDBJ databases">
        <title>Mycena genomes resolve the evolution of fungal bioluminescence.</title>
        <authorList>
            <person name="Tsai I.J."/>
        </authorList>
    </citation>
    <scope>NUCLEOTIDE SEQUENCE</scope>
    <source>
        <strain evidence="2">160909Yilan</strain>
    </source>
</reference>
<feature type="transmembrane region" description="Helical" evidence="1">
    <location>
        <begin position="493"/>
        <end position="516"/>
    </location>
</feature>
<dbReference type="Proteomes" id="UP000623467">
    <property type="component" value="Unassembled WGS sequence"/>
</dbReference>
<gene>
    <name evidence="2" type="ORF">MSAN_00467100</name>
</gene>
<feature type="transmembrane region" description="Helical" evidence="1">
    <location>
        <begin position="168"/>
        <end position="189"/>
    </location>
</feature>
<proteinExistence type="predicted"/>